<dbReference type="InterPro" id="IPR025827">
    <property type="entry name" value="Zn_ribbon_recom_dom"/>
</dbReference>
<dbReference type="PANTHER" id="PTHR30461:SF23">
    <property type="entry name" value="DNA RECOMBINASE-RELATED"/>
    <property type="match status" value="1"/>
</dbReference>
<dbReference type="GO" id="GO:0003677">
    <property type="term" value="F:DNA binding"/>
    <property type="evidence" value="ECO:0007669"/>
    <property type="project" value="InterPro"/>
</dbReference>
<dbReference type="Pfam" id="PF13408">
    <property type="entry name" value="Zn_ribbon_recom"/>
    <property type="match status" value="1"/>
</dbReference>
<dbReference type="EMBL" id="FPKU01000001">
    <property type="protein sequence ID" value="SFZ83453.1"/>
    <property type="molecule type" value="Genomic_DNA"/>
</dbReference>
<dbReference type="Proteomes" id="UP000183447">
    <property type="component" value="Unassembled WGS sequence"/>
</dbReference>
<accession>A0A1K2HX00</accession>
<sequence>MTKAVIYARYSTELQSDRSIEDQVGLCRRFIEQKGWLYIASFSDRARSGASTIGRDGLTELMSRARAGDFDVVVVEALDRISRDQEDLPGIFKRLSFLGIEIVSVHDGKADKIQVGIRGLVSALFLDDLKHKVRRGMDGVVRDGRHAGGRAYGYRPKLGHPGELEIVEDEAAVVRRIFEEFRSGRSPREIATGLNADRVPAPRGAVWLASTLNGNASRGHGILVNPIYAGNIVWNRIRMIKDPDTGKRVSRVNDSAEWVTAAAPHLAIVSTELFVAVQERKAALSHVPAPCRRKAKHLFSGLLKCGCCGGGLSVKDRDHGRVRLVCTRSREGGDCANRRHFYLDEIEGRISRGLRKQLGNRTALDRYVKVYTDERRRLMGDRAGVLKSFSAA</sequence>
<dbReference type="OrthoDB" id="9791494at2"/>
<keyword evidence="4" id="KW-1185">Reference proteome</keyword>
<dbReference type="CDD" id="cd00338">
    <property type="entry name" value="Ser_Recombinase"/>
    <property type="match status" value="1"/>
</dbReference>
<dbReference type="InterPro" id="IPR038109">
    <property type="entry name" value="DNA_bind_recomb_sf"/>
</dbReference>
<dbReference type="RefSeq" id="WP_084603335.1">
    <property type="nucleotide sequence ID" value="NZ_FPKU01000001.1"/>
</dbReference>
<protein>
    <submittedName>
        <fullName evidence="3">Site-specific DNA recombinase</fullName>
    </submittedName>
</protein>
<evidence type="ECO:0000313" key="4">
    <source>
        <dbReference type="Proteomes" id="UP000183447"/>
    </source>
</evidence>
<dbReference type="SMART" id="SM00857">
    <property type="entry name" value="Resolvase"/>
    <property type="match status" value="1"/>
</dbReference>
<evidence type="ECO:0000313" key="3">
    <source>
        <dbReference type="EMBL" id="SFZ83453.1"/>
    </source>
</evidence>
<name>A0A1K2HX00_9HYPH</name>
<dbReference type="InterPro" id="IPR006119">
    <property type="entry name" value="Resolv_N"/>
</dbReference>
<dbReference type="STRING" id="665118.SAMN02983003_1652"/>
<dbReference type="GO" id="GO:0000150">
    <property type="term" value="F:DNA strand exchange activity"/>
    <property type="evidence" value="ECO:0007669"/>
    <property type="project" value="InterPro"/>
</dbReference>
<dbReference type="InterPro" id="IPR050639">
    <property type="entry name" value="SSR_resolvase"/>
</dbReference>
<dbReference type="Gene3D" id="3.40.50.1390">
    <property type="entry name" value="Resolvase, N-terminal catalytic domain"/>
    <property type="match status" value="1"/>
</dbReference>
<dbReference type="PROSITE" id="PS51736">
    <property type="entry name" value="RECOMBINASES_3"/>
    <property type="match status" value="1"/>
</dbReference>
<dbReference type="PROSITE" id="PS51737">
    <property type="entry name" value="RECOMBINASE_DNA_BIND"/>
    <property type="match status" value="1"/>
</dbReference>
<feature type="domain" description="Recombinase" evidence="2">
    <location>
        <begin position="151"/>
        <end position="287"/>
    </location>
</feature>
<gene>
    <name evidence="3" type="ORF">SAMN02983003_1652</name>
</gene>
<dbReference type="InterPro" id="IPR011109">
    <property type="entry name" value="DNA_bind_recombinase_dom"/>
</dbReference>
<dbReference type="InterPro" id="IPR036162">
    <property type="entry name" value="Resolvase-like_N_sf"/>
</dbReference>
<dbReference type="Pfam" id="PF07508">
    <property type="entry name" value="Recombinase"/>
    <property type="match status" value="1"/>
</dbReference>
<reference evidence="3 4" key="1">
    <citation type="submission" date="2016-11" db="EMBL/GenBank/DDBJ databases">
        <authorList>
            <person name="Jaros S."/>
            <person name="Januszkiewicz K."/>
            <person name="Wedrychowicz H."/>
        </authorList>
    </citation>
    <scope>NUCLEOTIDE SEQUENCE [LARGE SCALE GENOMIC DNA]</scope>
    <source>
        <strain evidence="3 4">ATCC 23634</strain>
    </source>
</reference>
<dbReference type="AlphaFoldDB" id="A0A1K2HX00"/>
<dbReference type="Gene3D" id="3.90.1750.20">
    <property type="entry name" value="Putative Large Serine Recombinase, Chain B, Domain 2"/>
    <property type="match status" value="1"/>
</dbReference>
<dbReference type="Pfam" id="PF00239">
    <property type="entry name" value="Resolvase"/>
    <property type="match status" value="1"/>
</dbReference>
<evidence type="ECO:0000259" key="1">
    <source>
        <dbReference type="PROSITE" id="PS51736"/>
    </source>
</evidence>
<organism evidence="3 4">
    <name type="scientific">Devosia enhydra</name>
    <dbReference type="NCBI Taxonomy" id="665118"/>
    <lineage>
        <taxon>Bacteria</taxon>
        <taxon>Pseudomonadati</taxon>
        <taxon>Pseudomonadota</taxon>
        <taxon>Alphaproteobacteria</taxon>
        <taxon>Hyphomicrobiales</taxon>
        <taxon>Devosiaceae</taxon>
        <taxon>Devosia</taxon>
    </lineage>
</organism>
<evidence type="ECO:0000259" key="2">
    <source>
        <dbReference type="PROSITE" id="PS51737"/>
    </source>
</evidence>
<dbReference type="SUPFAM" id="SSF53041">
    <property type="entry name" value="Resolvase-like"/>
    <property type="match status" value="1"/>
</dbReference>
<feature type="domain" description="Resolvase/invertase-type recombinase catalytic" evidence="1">
    <location>
        <begin position="3"/>
        <end position="156"/>
    </location>
</feature>
<proteinExistence type="predicted"/>
<dbReference type="PANTHER" id="PTHR30461">
    <property type="entry name" value="DNA-INVERTASE FROM LAMBDOID PROPHAGE"/>
    <property type="match status" value="1"/>
</dbReference>